<dbReference type="Proteomes" id="UP000007730">
    <property type="component" value="Chromosome"/>
</dbReference>
<protein>
    <submittedName>
        <fullName evidence="1">Putative phage protein</fullName>
    </submittedName>
</protein>
<evidence type="ECO:0000313" key="2">
    <source>
        <dbReference type="Proteomes" id="UP000007730"/>
    </source>
</evidence>
<dbReference type="HOGENOM" id="CLU_110153_0_0_5"/>
<dbReference type="EMBL" id="CP002826">
    <property type="protein sequence ID" value="AEI07113.1"/>
    <property type="molecule type" value="Genomic_DNA"/>
</dbReference>
<dbReference type="STRING" id="504832.OCA5_c24170"/>
<dbReference type="RefSeq" id="WP_012562741.1">
    <property type="nucleotide sequence ID" value="NC_011386.1"/>
</dbReference>
<proteinExistence type="predicted"/>
<name>B6JEE7_AFIC5</name>
<sequence length="224" mass="22407">MTPFVEGRHPAEFVLAEANGNRSRDNLKIGASQTILAGTVLGVSAAKAMAAASAVKAGGANTGDGTMTLDANTPILPGAKLGVYTVRCIAAAANGGTFRVENPNGDVIGDVAVGATFADDIKFVIADGAADFVVGDGFDVTVTETDATLAEFGALNLADAAGLAIAVAIALYPATTGAGESVEIAGITRDCTVNGKCLEWPAGITDQQKAAAVSQLAERGIIVR</sequence>
<reference evidence="1 2" key="1">
    <citation type="journal article" date="2011" name="J. Bacteriol.">
        <title>Complete genome sequences of the chemolithoautotrophic Oligotropha carboxidovorans strains OM4 and OM5.</title>
        <authorList>
            <person name="Volland S."/>
            <person name="Rachinger M."/>
            <person name="Strittmatter A."/>
            <person name="Daniel R."/>
            <person name="Gottschalk G."/>
            <person name="Meyer O."/>
        </authorList>
    </citation>
    <scope>NUCLEOTIDE SEQUENCE [LARGE SCALE GENOMIC DNA]</scope>
    <source>
        <strain evidence="2">ATCC 49405 / DSM 1227 / KCTC 32145 / OM5</strain>
    </source>
</reference>
<dbReference type="KEGG" id="ocg:OCA5_c24170"/>
<keyword evidence="2" id="KW-1185">Reference proteome</keyword>
<gene>
    <name evidence="1" type="ordered locus">OCA5_c24170</name>
</gene>
<dbReference type="AlphaFoldDB" id="B6JEE7"/>
<evidence type="ECO:0000313" key="1">
    <source>
        <dbReference type="EMBL" id="AEI07113.1"/>
    </source>
</evidence>
<dbReference type="OrthoDB" id="7996345at2"/>
<dbReference type="KEGG" id="oca:OCAR_5581"/>
<dbReference type="InterPro" id="IPR004195">
    <property type="entry name" value="Head_decoration_D"/>
</dbReference>
<dbReference type="Pfam" id="PF02924">
    <property type="entry name" value="HDPD"/>
    <property type="match status" value="1"/>
</dbReference>
<dbReference type="PATRIC" id="fig|504832.7.peg.2546"/>
<organism evidence="1 2">
    <name type="scientific">Afipia carboxidovorans (strain ATCC 49405 / DSM 1227 / KCTC 32145 / OM5)</name>
    <name type="common">Oligotropha carboxidovorans</name>
    <dbReference type="NCBI Taxonomy" id="504832"/>
    <lineage>
        <taxon>Bacteria</taxon>
        <taxon>Pseudomonadati</taxon>
        <taxon>Pseudomonadota</taxon>
        <taxon>Alphaproteobacteria</taxon>
        <taxon>Hyphomicrobiales</taxon>
        <taxon>Nitrobacteraceae</taxon>
        <taxon>Afipia</taxon>
    </lineage>
</organism>
<dbReference type="eggNOG" id="ENOG5032ZUH">
    <property type="taxonomic scope" value="Bacteria"/>
</dbReference>
<accession>B6JEE7</accession>